<feature type="region of interest" description="Disordered" evidence="1">
    <location>
        <begin position="1"/>
        <end position="29"/>
    </location>
</feature>
<dbReference type="AlphaFoldDB" id="A0A8J4DUL9"/>
<evidence type="ECO:0000313" key="4">
    <source>
        <dbReference type="Proteomes" id="UP000619260"/>
    </source>
</evidence>
<evidence type="ECO:0000256" key="1">
    <source>
        <dbReference type="SAM" id="MobiDB-lite"/>
    </source>
</evidence>
<dbReference type="Proteomes" id="UP000619260">
    <property type="component" value="Unassembled WGS sequence"/>
</dbReference>
<dbReference type="EMBL" id="BOPF01000041">
    <property type="protein sequence ID" value="GIJ50949.1"/>
    <property type="molecule type" value="Genomic_DNA"/>
</dbReference>
<keyword evidence="4" id="KW-1185">Reference proteome</keyword>
<feature type="domain" description="DUF3806" evidence="2">
    <location>
        <begin position="84"/>
        <end position="137"/>
    </location>
</feature>
<organism evidence="3 4">
    <name type="scientific">Virgisporangium aliadipatigenens</name>
    <dbReference type="NCBI Taxonomy" id="741659"/>
    <lineage>
        <taxon>Bacteria</taxon>
        <taxon>Bacillati</taxon>
        <taxon>Actinomycetota</taxon>
        <taxon>Actinomycetes</taxon>
        <taxon>Micromonosporales</taxon>
        <taxon>Micromonosporaceae</taxon>
        <taxon>Virgisporangium</taxon>
    </lineage>
</organism>
<proteinExistence type="predicted"/>
<comment type="caution">
    <text evidence="3">The sequence shown here is derived from an EMBL/GenBank/DDBJ whole genome shotgun (WGS) entry which is preliminary data.</text>
</comment>
<reference evidence="3" key="1">
    <citation type="submission" date="2021-01" db="EMBL/GenBank/DDBJ databases">
        <title>Whole genome shotgun sequence of Virgisporangium aliadipatigenens NBRC 105644.</title>
        <authorList>
            <person name="Komaki H."/>
            <person name="Tamura T."/>
        </authorList>
    </citation>
    <scope>NUCLEOTIDE SEQUENCE</scope>
    <source>
        <strain evidence="3">NBRC 105644</strain>
    </source>
</reference>
<protein>
    <recommendedName>
        <fullName evidence="2">DUF3806 domain-containing protein</fullName>
    </recommendedName>
</protein>
<accession>A0A8J4DUL9</accession>
<name>A0A8J4DUL9_9ACTN</name>
<dbReference type="InterPro" id="IPR024266">
    <property type="entry name" value="DUF3806"/>
</dbReference>
<sequence>MGLFRRRRPGGSRFDRDAPAASTPNTHIQPVNDVERGWITEHLDHLLAVGVDVRDAEQLGAHYDTLLARWLGTPDRLRRDPNPDVNLIGLGLGAHLAGRTGLEWAVVSDEASTEIALYASLGDIMIYPTNAVAKRWVGHEIGFLPDFAEATVQTITHIQAAHRTGS</sequence>
<evidence type="ECO:0000313" key="3">
    <source>
        <dbReference type="EMBL" id="GIJ50949.1"/>
    </source>
</evidence>
<feature type="compositionally biased region" description="Basic residues" evidence="1">
    <location>
        <begin position="1"/>
        <end position="10"/>
    </location>
</feature>
<dbReference type="Pfam" id="PF12713">
    <property type="entry name" value="DUF3806"/>
    <property type="match status" value="1"/>
</dbReference>
<evidence type="ECO:0000259" key="2">
    <source>
        <dbReference type="Pfam" id="PF12713"/>
    </source>
</evidence>
<gene>
    <name evidence="3" type="ORF">Val02_78350</name>
</gene>